<dbReference type="RefSeq" id="WP_116684904.1">
    <property type="nucleotide sequence ID" value="NZ_QURL01000014.1"/>
</dbReference>
<accession>A0A371WXV7</accession>
<evidence type="ECO:0000256" key="1">
    <source>
        <dbReference type="SAM" id="Phobius"/>
    </source>
</evidence>
<keyword evidence="1" id="KW-0812">Transmembrane</keyword>
<feature type="transmembrane region" description="Helical" evidence="1">
    <location>
        <begin position="20"/>
        <end position="40"/>
    </location>
</feature>
<reference evidence="2 3" key="1">
    <citation type="submission" date="2018-08" db="EMBL/GenBank/DDBJ databases">
        <title>Fulvimarina sp. 85, whole genome shotgun sequence.</title>
        <authorList>
            <person name="Tuo L."/>
        </authorList>
    </citation>
    <scope>NUCLEOTIDE SEQUENCE [LARGE SCALE GENOMIC DNA]</scope>
    <source>
        <strain evidence="2 3">85</strain>
    </source>
</reference>
<keyword evidence="1" id="KW-0472">Membrane</keyword>
<evidence type="ECO:0000313" key="3">
    <source>
        <dbReference type="Proteomes" id="UP000264310"/>
    </source>
</evidence>
<name>A0A371WXV7_9HYPH</name>
<organism evidence="2 3">
    <name type="scientific">Fulvimarina endophytica</name>
    <dbReference type="NCBI Taxonomy" id="2293836"/>
    <lineage>
        <taxon>Bacteria</taxon>
        <taxon>Pseudomonadati</taxon>
        <taxon>Pseudomonadota</taxon>
        <taxon>Alphaproteobacteria</taxon>
        <taxon>Hyphomicrobiales</taxon>
        <taxon>Aurantimonadaceae</taxon>
        <taxon>Fulvimarina</taxon>
    </lineage>
</organism>
<evidence type="ECO:0000313" key="2">
    <source>
        <dbReference type="EMBL" id="RFC61830.1"/>
    </source>
</evidence>
<dbReference type="AlphaFoldDB" id="A0A371WXV7"/>
<gene>
    <name evidence="2" type="ORF">DYI37_19280</name>
</gene>
<protein>
    <submittedName>
        <fullName evidence="2">Uncharacterized protein</fullName>
    </submittedName>
</protein>
<proteinExistence type="predicted"/>
<sequence>MDLSTFPTLSDLDREQLSHGSGTLLILGPLGAWTCLWPVGYAHRVSEDRKDGRSDAFLAAAEAADIIIVDARSCDFDDFIAHTIHSPLPAIGHFAAQKIAFEDPNALGWISAADHARSFEAIGARIINADADAVEQSQT</sequence>
<keyword evidence="1" id="KW-1133">Transmembrane helix</keyword>
<dbReference type="EMBL" id="QURL01000014">
    <property type="protein sequence ID" value="RFC61830.1"/>
    <property type="molecule type" value="Genomic_DNA"/>
</dbReference>
<dbReference type="Proteomes" id="UP000264310">
    <property type="component" value="Unassembled WGS sequence"/>
</dbReference>
<comment type="caution">
    <text evidence="2">The sequence shown here is derived from an EMBL/GenBank/DDBJ whole genome shotgun (WGS) entry which is preliminary data.</text>
</comment>
<keyword evidence="3" id="KW-1185">Reference proteome</keyword>